<feature type="domain" description="Phosphoribosyltransferase" evidence="1">
    <location>
        <begin position="47"/>
        <end position="164"/>
    </location>
</feature>
<keyword evidence="2" id="KW-0808">Transferase</keyword>
<gene>
    <name evidence="2" type="ORF">ACFF45_14190</name>
</gene>
<dbReference type="CDD" id="cd06223">
    <property type="entry name" value="PRTases_typeI"/>
    <property type="match status" value="1"/>
</dbReference>
<evidence type="ECO:0000313" key="3">
    <source>
        <dbReference type="Proteomes" id="UP001589709"/>
    </source>
</evidence>
<dbReference type="SUPFAM" id="SSF53271">
    <property type="entry name" value="PRTase-like"/>
    <property type="match status" value="1"/>
</dbReference>
<sequence>MAVHTIRIGHLQRHLPVVPVGDEVSIAFLKLYGDIELLEVATAALADRLTDDAEVIVGPESGGILLAHLLAQRARRSCVVARKKVRPNMTAPIRVPVRTIGTAGEQELVLGEDDAALIDGRRVALIDEVVSSGGTLHALQALIDAAGGQVVQTLAVATEGERRPSVTSLVHLPVFTRASADGAAG</sequence>
<dbReference type="Proteomes" id="UP001589709">
    <property type="component" value="Unassembled WGS sequence"/>
</dbReference>
<dbReference type="PANTHER" id="PTHR43218:SF1">
    <property type="entry name" value="PHOSPHORIBOSYLTRANSFERASE"/>
    <property type="match status" value="1"/>
</dbReference>
<dbReference type="Pfam" id="PF00156">
    <property type="entry name" value="Pribosyltran"/>
    <property type="match status" value="1"/>
</dbReference>
<keyword evidence="2" id="KW-0328">Glycosyltransferase</keyword>
<dbReference type="EMBL" id="JBHMCY010000022">
    <property type="protein sequence ID" value="MFB9463823.1"/>
    <property type="molecule type" value="Genomic_DNA"/>
</dbReference>
<organism evidence="2 3">
    <name type="scientific">Streptomyces cinereospinus</name>
    <dbReference type="NCBI Taxonomy" id="285561"/>
    <lineage>
        <taxon>Bacteria</taxon>
        <taxon>Bacillati</taxon>
        <taxon>Actinomycetota</taxon>
        <taxon>Actinomycetes</taxon>
        <taxon>Kitasatosporales</taxon>
        <taxon>Streptomycetaceae</taxon>
        <taxon>Streptomyces</taxon>
    </lineage>
</organism>
<dbReference type="InterPro" id="IPR000836">
    <property type="entry name" value="PRTase_dom"/>
</dbReference>
<dbReference type="PANTHER" id="PTHR43218">
    <property type="entry name" value="PHOSPHORIBOSYLTRANSFERASE-RELATED"/>
    <property type="match status" value="1"/>
</dbReference>
<dbReference type="RefSeq" id="WP_381346220.1">
    <property type="nucleotide sequence ID" value="NZ_JBHMCY010000022.1"/>
</dbReference>
<proteinExistence type="predicted"/>
<name>A0ABV5N0Q6_9ACTN</name>
<comment type="caution">
    <text evidence="2">The sequence shown here is derived from an EMBL/GenBank/DDBJ whole genome shotgun (WGS) entry which is preliminary data.</text>
</comment>
<accession>A0ABV5N0Q6</accession>
<evidence type="ECO:0000259" key="1">
    <source>
        <dbReference type="Pfam" id="PF00156"/>
    </source>
</evidence>
<dbReference type="NCBIfam" id="NF005592">
    <property type="entry name" value="PRK07322.1"/>
    <property type="match status" value="1"/>
</dbReference>
<protein>
    <submittedName>
        <fullName evidence="2">Phosphoribosyltransferase family protein</fullName>
    </submittedName>
</protein>
<evidence type="ECO:0000313" key="2">
    <source>
        <dbReference type="EMBL" id="MFB9463823.1"/>
    </source>
</evidence>
<dbReference type="Gene3D" id="3.40.50.2020">
    <property type="match status" value="1"/>
</dbReference>
<dbReference type="InterPro" id="IPR029057">
    <property type="entry name" value="PRTase-like"/>
</dbReference>
<keyword evidence="3" id="KW-1185">Reference proteome</keyword>
<dbReference type="GO" id="GO:0016757">
    <property type="term" value="F:glycosyltransferase activity"/>
    <property type="evidence" value="ECO:0007669"/>
    <property type="project" value="UniProtKB-KW"/>
</dbReference>
<reference evidence="2 3" key="1">
    <citation type="submission" date="2024-09" db="EMBL/GenBank/DDBJ databases">
        <authorList>
            <person name="Sun Q."/>
            <person name="Mori K."/>
        </authorList>
    </citation>
    <scope>NUCLEOTIDE SEQUENCE [LARGE SCALE GENOMIC DNA]</scope>
    <source>
        <strain evidence="2 3">JCM 6917</strain>
    </source>
</reference>